<reference evidence="3 4" key="1">
    <citation type="submission" date="2011-02" db="EMBL/GenBank/DDBJ databases">
        <title>The Genome Sequence of Sphaeroforma arctica JP610.</title>
        <authorList>
            <consortium name="The Broad Institute Genome Sequencing Platform"/>
            <person name="Russ C."/>
            <person name="Cuomo C."/>
            <person name="Young S.K."/>
            <person name="Zeng Q."/>
            <person name="Gargeya S."/>
            <person name="Alvarado L."/>
            <person name="Berlin A."/>
            <person name="Chapman S.B."/>
            <person name="Chen Z."/>
            <person name="Freedman E."/>
            <person name="Gellesch M."/>
            <person name="Goldberg J."/>
            <person name="Griggs A."/>
            <person name="Gujja S."/>
            <person name="Heilman E."/>
            <person name="Heiman D."/>
            <person name="Howarth C."/>
            <person name="Mehta T."/>
            <person name="Neiman D."/>
            <person name="Pearson M."/>
            <person name="Roberts A."/>
            <person name="Saif S."/>
            <person name="Shea T."/>
            <person name="Shenoy N."/>
            <person name="Sisk P."/>
            <person name="Stolte C."/>
            <person name="Sykes S."/>
            <person name="White J."/>
            <person name="Yandava C."/>
            <person name="Burger G."/>
            <person name="Gray M.W."/>
            <person name="Holland P.W.H."/>
            <person name="King N."/>
            <person name="Lang F.B.F."/>
            <person name="Roger A.J."/>
            <person name="Ruiz-Trillo I."/>
            <person name="Haas B."/>
            <person name="Nusbaum C."/>
            <person name="Birren B."/>
        </authorList>
    </citation>
    <scope>NUCLEOTIDE SEQUENCE [LARGE SCALE GENOMIC DNA]</scope>
    <source>
        <strain evidence="3 4">JP610</strain>
    </source>
</reference>
<keyword evidence="1" id="KW-0853">WD repeat</keyword>
<dbReference type="SUPFAM" id="SSF50978">
    <property type="entry name" value="WD40 repeat-like"/>
    <property type="match status" value="1"/>
</dbReference>
<gene>
    <name evidence="3" type="ORF">SARC_02125</name>
</gene>
<dbReference type="GeneID" id="25902629"/>
<dbReference type="Gene3D" id="2.130.10.10">
    <property type="entry name" value="YVTN repeat-like/Quinoprotein amine dehydrogenase"/>
    <property type="match status" value="1"/>
</dbReference>
<dbReference type="AlphaFoldDB" id="A0A0L0G9N6"/>
<dbReference type="eggNOG" id="KOG0647">
    <property type="taxonomic scope" value="Eukaryota"/>
</dbReference>
<dbReference type="STRING" id="667725.A0A0L0G9N6"/>
<dbReference type="EMBL" id="KQ241688">
    <property type="protein sequence ID" value="KNC85715.1"/>
    <property type="molecule type" value="Genomic_DNA"/>
</dbReference>
<evidence type="ECO:0000256" key="2">
    <source>
        <dbReference type="ARBA" id="ARBA00022737"/>
    </source>
</evidence>
<protein>
    <submittedName>
        <fullName evidence="3">Uncharacterized protein</fullName>
    </submittedName>
</protein>
<dbReference type="Proteomes" id="UP000054560">
    <property type="component" value="Unassembled WGS sequence"/>
</dbReference>
<dbReference type="InterPro" id="IPR036322">
    <property type="entry name" value="WD40_repeat_dom_sf"/>
</dbReference>
<evidence type="ECO:0000313" key="3">
    <source>
        <dbReference type="EMBL" id="KNC85715.1"/>
    </source>
</evidence>
<sequence length="220" mass="24109">MNHFLACQLSLPIQKVYSADVSGVLSVIATAKRGIKVYDLRNPQTPVRQIESNLKFQTRTVACFPDLGGAKGFAYGSIEGRVALHFVDEPVDSKNNFSFKCHRESPVPANQHAKIYSVNEIGFHPKYGTFSTAGSDGAYHFWDKDSKQRLKGYSTSNKFADGVIAPITASAFSADGAIFAYACSYDWGQGHAAFKPDVHKPVVLLHGLAEADVKPRPRTR</sequence>
<proteinExistence type="predicted"/>
<keyword evidence="2" id="KW-0677">Repeat</keyword>
<dbReference type="OrthoDB" id="256303at2759"/>
<keyword evidence="4" id="KW-1185">Reference proteome</keyword>
<dbReference type="InterPro" id="IPR015943">
    <property type="entry name" value="WD40/YVTN_repeat-like_dom_sf"/>
</dbReference>
<evidence type="ECO:0000313" key="4">
    <source>
        <dbReference type="Proteomes" id="UP000054560"/>
    </source>
</evidence>
<dbReference type="RefSeq" id="XP_014159617.1">
    <property type="nucleotide sequence ID" value="XM_014304142.1"/>
</dbReference>
<dbReference type="PANTHER" id="PTHR10971">
    <property type="entry name" value="MRNA EXPORT FACTOR AND BUB3"/>
    <property type="match status" value="1"/>
</dbReference>
<evidence type="ECO:0000256" key="1">
    <source>
        <dbReference type="ARBA" id="ARBA00022574"/>
    </source>
</evidence>
<organism evidence="3 4">
    <name type="scientific">Sphaeroforma arctica JP610</name>
    <dbReference type="NCBI Taxonomy" id="667725"/>
    <lineage>
        <taxon>Eukaryota</taxon>
        <taxon>Ichthyosporea</taxon>
        <taxon>Ichthyophonida</taxon>
        <taxon>Sphaeroforma</taxon>
    </lineage>
</organism>
<name>A0A0L0G9N6_9EUKA</name>
<accession>A0A0L0G9N6</accession>